<dbReference type="GO" id="GO:0003676">
    <property type="term" value="F:nucleic acid binding"/>
    <property type="evidence" value="ECO:0007669"/>
    <property type="project" value="InterPro"/>
</dbReference>
<dbReference type="GO" id="GO:0015074">
    <property type="term" value="P:DNA integration"/>
    <property type="evidence" value="ECO:0007669"/>
    <property type="project" value="InterPro"/>
</dbReference>
<feature type="domain" description="Chromo" evidence="1">
    <location>
        <begin position="336"/>
        <end position="370"/>
    </location>
</feature>
<dbReference type="Gene3D" id="3.30.420.10">
    <property type="entry name" value="Ribonuclease H-like superfamily/Ribonuclease H"/>
    <property type="match status" value="1"/>
</dbReference>
<keyword evidence="4" id="KW-1185">Reference proteome</keyword>
<accession>A0A0J7YLN6</accession>
<dbReference type="InterPro" id="IPR023780">
    <property type="entry name" value="Chromo_domain"/>
</dbReference>
<feature type="non-terminal residue" evidence="3">
    <location>
        <position position="1"/>
    </location>
</feature>
<dbReference type="InterPro" id="IPR036397">
    <property type="entry name" value="RNaseH_sf"/>
</dbReference>
<dbReference type="SUPFAM" id="SSF54160">
    <property type="entry name" value="Chromo domain-like"/>
    <property type="match status" value="1"/>
</dbReference>
<evidence type="ECO:0000313" key="4">
    <source>
        <dbReference type="Proteomes" id="UP000035740"/>
    </source>
</evidence>
<dbReference type="InterPro" id="IPR000953">
    <property type="entry name" value="Chromo/chromo_shadow_dom"/>
</dbReference>
<dbReference type="PROSITE" id="PS50994">
    <property type="entry name" value="INTEGRASE"/>
    <property type="match status" value="1"/>
</dbReference>
<dbReference type="OrthoDB" id="2020640at2759"/>
<evidence type="ECO:0000259" key="1">
    <source>
        <dbReference type="PROSITE" id="PS50013"/>
    </source>
</evidence>
<dbReference type="InterPro" id="IPR001584">
    <property type="entry name" value="Integrase_cat-core"/>
</dbReference>
<evidence type="ECO:0000313" key="3">
    <source>
        <dbReference type="EMBL" id="KMS64547.1"/>
    </source>
</evidence>
<dbReference type="EMBL" id="KQ128751">
    <property type="protein sequence ID" value="KMS64547.1"/>
    <property type="molecule type" value="Genomic_DNA"/>
</dbReference>
<dbReference type="AlphaFoldDB" id="A0A0J7YLN6"/>
<dbReference type="PROSITE" id="PS50013">
    <property type="entry name" value="CHROMO_2"/>
    <property type="match status" value="1"/>
</dbReference>
<dbReference type="PANTHER" id="PTHR37984">
    <property type="entry name" value="PROTEIN CBG26694"/>
    <property type="match status" value="1"/>
</dbReference>
<evidence type="ECO:0000259" key="2">
    <source>
        <dbReference type="PROSITE" id="PS50994"/>
    </source>
</evidence>
<dbReference type="InterPro" id="IPR016197">
    <property type="entry name" value="Chromo-like_dom_sf"/>
</dbReference>
<gene>
    <name evidence="3" type="ORF">BVRB_019170</name>
</gene>
<dbReference type="Gene3D" id="2.40.50.40">
    <property type="match status" value="1"/>
</dbReference>
<organism evidence="3 4">
    <name type="scientific">Beta vulgaris subsp. vulgaris</name>
    <name type="common">Beet</name>
    <dbReference type="NCBI Taxonomy" id="3555"/>
    <lineage>
        <taxon>Eukaryota</taxon>
        <taxon>Viridiplantae</taxon>
        <taxon>Streptophyta</taxon>
        <taxon>Embryophyta</taxon>
        <taxon>Tracheophyta</taxon>
        <taxon>Spermatophyta</taxon>
        <taxon>Magnoliopsida</taxon>
        <taxon>eudicotyledons</taxon>
        <taxon>Gunneridae</taxon>
        <taxon>Pentapetalae</taxon>
        <taxon>Caryophyllales</taxon>
        <taxon>Chenopodiaceae</taxon>
        <taxon>Betoideae</taxon>
        <taxon>Beta</taxon>
    </lineage>
</organism>
<evidence type="ECO:0008006" key="5">
    <source>
        <dbReference type="Google" id="ProtNLM"/>
    </source>
</evidence>
<dbReference type="InterPro" id="IPR050951">
    <property type="entry name" value="Retrovirus_Pol_polyprotein"/>
</dbReference>
<dbReference type="SUPFAM" id="SSF53098">
    <property type="entry name" value="Ribonuclease H-like"/>
    <property type="match status" value="1"/>
</dbReference>
<dbReference type="Gramene" id="KMS64547">
    <property type="protein sequence ID" value="KMS64547"/>
    <property type="gene ID" value="BVRB_019170"/>
</dbReference>
<protein>
    <recommendedName>
        <fullName evidence="5">Integrase catalytic domain-containing protein</fullName>
    </recommendedName>
</protein>
<feature type="non-terminal residue" evidence="3">
    <location>
        <position position="370"/>
    </location>
</feature>
<dbReference type="Proteomes" id="UP000035740">
    <property type="component" value="Unassembled WGS sequence"/>
</dbReference>
<sequence>YVKTYVSSCDTCARAKSSRQKPAGLLQPLPVPLRPFSSVGLDFITDLPESSGSNCILVFVDRLTKTGHFIPCHGPPDAESTAHMFLSTIVRLYGVPDQIISDRGPQFISKFWNRLFELLGADVSLTSGYHCQTNGQTERLNQVLEQYLRCYTSYRQSDWSQLLPLADSPTSNSQHGATGVSPFFALRGYHPKFDPAIPSTAQVPRAESYAKSLTELHSWLRDQISVAQQRYQDYADRHRAPAPTYSVGDRVWLSTSNIPSARPCPKLSSRKIGPFPIKRVLGPVTVELDLPPSMKIHPVFHVSLLTPHVPNTIPHRVQRPRHPVFVDNDPSLTPHYLVNSILDSRYFRSKLQYLIDWQGYGPADRSWEPA</sequence>
<proteinExistence type="predicted"/>
<dbReference type="OMA" id="YENIMPE"/>
<reference evidence="3 4" key="1">
    <citation type="journal article" date="2014" name="Nature">
        <title>The genome of the recently domesticated crop plant sugar beet (Beta vulgaris).</title>
        <authorList>
            <person name="Dohm J.C."/>
            <person name="Minoche A.E."/>
            <person name="Holtgrawe D."/>
            <person name="Capella-Gutierrez S."/>
            <person name="Zakrzewski F."/>
            <person name="Tafer H."/>
            <person name="Rupp O."/>
            <person name="Sorensen T.R."/>
            <person name="Stracke R."/>
            <person name="Reinhardt R."/>
            <person name="Goesmann A."/>
            <person name="Kraft T."/>
            <person name="Schulz B."/>
            <person name="Stadler P.F."/>
            <person name="Schmidt T."/>
            <person name="Gabaldon T."/>
            <person name="Lehrach H."/>
            <person name="Weisshaar B."/>
            <person name="Himmelbauer H."/>
        </authorList>
    </citation>
    <scope>NUCLEOTIDE SEQUENCE [LARGE SCALE GENOMIC DNA]</scope>
    <source>
        <tissue evidence="3">Taproot</tissue>
    </source>
</reference>
<name>A0A0J7YLN6_BETVV</name>
<dbReference type="InterPro" id="IPR056924">
    <property type="entry name" value="SH3_Tf2-1"/>
</dbReference>
<dbReference type="InterPro" id="IPR012337">
    <property type="entry name" value="RNaseH-like_sf"/>
</dbReference>
<dbReference type="FunFam" id="3.30.420.10:FF:000032">
    <property type="entry name" value="Retrovirus-related Pol polyprotein from transposon 297-like Protein"/>
    <property type="match status" value="1"/>
</dbReference>
<dbReference type="PANTHER" id="PTHR37984:SF15">
    <property type="entry name" value="INTEGRASE CATALYTIC DOMAIN-CONTAINING PROTEIN"/>
    <property type="match status" value="1"/>
</dbReference>
<dbReference type="Pfam" id="PF24626">
    <property type="entry name" value="SH3_Tf2-1"/>
    <property type="match status" value="1"/>
</dbReference>
<feature type="domain" description="Integrase catalytic" evidence="2">
    <location>
        <begin position="31"/>
        <end position="190"/>
    </location>
</feature>
<dbReference type="Pfam" id="PF00385">
    <property type="entry name" value="Chromo"/>
    <property type="match status" value="1"/>
</dbReference>